<dbReference type="Proteomes" id="UP000663887">
    <property type="component" value="Unassembled WGS sequence"/>
</dbReference>
<sequence>MTSTIPFIDINIRLNLNELSMLKNGRKYIIPCQSYFNRQPRNDLAKKEYERISNITKECIGKHQMSITDERAKQAFPELEKMIQELYTKPLPRKLYRRARREYRIVRRLQKLIRTQSDIIIRRIDKGEGFYLGRKTTMDSKTQEYMNKTEAYQIITTDQCPLMNILRLVENLLDYLLKNKAITQDRRKKLLPDINKIELAYLYTLPKIHKAGIPIRPIISGLHAPVRCISKFLNDLLAPIYLQVTRETTFTNSIDVIRRLEQYAAKGYLKSTTKLFTADVENLYTMVPREGGINALIEFLNKHTKNGKIGPFTIDMILKMARLILDTNYFVYNDKYYHQKRGGAMGSAFTQVFANIYMLEWEQELIQHQASRNEICGRYIDDIFMTTNMNKDEITTLLDKVQHKDPNIKITPTTAQTIHFLDVAITNDNGHLRTFIYHKPSADPYYLPYTSDHPHRNIPYIALLRAARFCSNLNDFHLERIRIELTLLLNQYPPKILSNQFQRFFQMNKADLLIKKFDQQAYNQLHQRLLYSQTKRKSTILPLNTDPIINPPVLEQKPWDKSLMLVKYHFETRPNLTFARQFYAWWEKHYQYPGSTANRINIRLIPQSNKTLQNYLIRKKKPTSTQRHRRDTEIDDKHIIFYFNTMYMTSHQNKFHI</sequence>
<dbReference type="EMBL" id="CAJOBF010002166">
    <property type="protein sequence ID" value="CAF4014896.1"/>
    <property type="molecule type" value="Genomic_DNA"/>
</dbReference>
<dbReference type="Proteomes" id="UP000663842">
    <property type="component" value="Unassembled WGS sequence"/>
</dbReference>
<dbReference type="AlphaFoldDB" id="A0A819PWY1"/>
<reference evidence="3" key="1">
    <citation type="submission" date="2021-02" db="EMBL/GenBank/DDBJ databases">
        <authorList>
            <person name="Nowell W R."/>
        </authorList>
    </citation>
    <scope>NUCLEOTIDE SEQUENCE</scope>
</reference>
<comment type="caution">
    <text evidence="3">The sequence shown here is derived from an EMBL/GenBank/DDBJ whole genome shotgun (WGS) entry which is preliminary data.</text>
</comment>
<evidence type="ECO:0000313" key="2">
    <source>
        <dbReference type="EMBL" id="CAF2131120.1"/>
    </source>
</evidence>
<dbReference type="EMBL" id="CAJNRG010011329">
    <property type="protein sequence ID" value="CAF2131120.1"/>
    <property type="molecule type" value="Genomic_DNA"/>
</dbReference>
<dbReference type="InterPro" id="IPR058912">
    <property type="entry name" value="HTH_animal"/>
</dbReference>
<dbReference type="PANTHER" id="PTHR21301:SF10">
    <property type="entry name" value="REVERSE TRANSCRIPTASE DOMAIN-CONTAINING PROTEIN"/>
    <property type="match status" value="1"/>
</dbReference>
<evidence type="ECO:0000259" key="1">
    <source>
        <dbReference type="PROSITE" id="PS50878"/>
    </source>
</evidence>
<dbReference type="PROSITE" id="PS50878">
    <property type="entry name" value="RT_POL"/>
    <property type="match status" value="1"/>
</dbReference>
<accession>A0A819PWY1</accession>
<protein>
    <recommendedName>
        <fullName evidence="1">Reverse transcriptase domain-containing protein</fullName>
    </recommendedName>
</protein>
<evidence type="ECO:0000313" key="3">
    <source>
        <dbReference type="EMBL" id="CAF4014896.1"/>
    </source>
</evidence>
<organism evidence="3 4">
    <name type="scientific">Rotaria magnacalcarata</name>
    <dbReference type="NCBI Taxonomy" id="392030"/>
    <lineage>
        <taxon>Eukaryota</taxon>
        <taxon>Metazoa</taxon>
        <taxon>Spiralia</taxon>
        <taxon>Gnathifera</taxon>
        <taxon>Rotifera</taxon>
        <taxon>Eurotatoria</taxon>
        <taxon>Bdelloidea</taxon>
        <taxon>Philodinida</taxon>
        <taxon>Philodinidae</taxon>
        <taxon>Rotaria</taxon>
    </lineage>
</organism>
<feature type="domain" description="Reverse transcriptase" evidence="1">
    <location>
        <begin position="186"/>
        <end position="451"/>
    </location>
</feature>
<evidence type="ECO:0000313" key="4">
    <source>
        <dbReference type="Proteomes" id="UP000663842"/>
    </source>
</evidence>
<gene>
    <name evidence="3" type="ORF">UXM345_LOCUS16999</name>
    <name evidence="2" type="ORF">XDN619_LOCUS24728</name>
</gene>
<dbReference type="PANTHER" id="PTHR21301">
    <property type="entry name" value="REVERSE TRANSCRIPTASE"/>
    <property type="match status" value="1"/>
</dbReference>
<proteinExistence type="predicted"/>
<dbReference type="InterPro" id="IPR000477">
    <property type="entry name" value="RT_dom"/>
</dbReference>
<dbReference type="Pfam" id="PF26215">
    <property type="entry name" value="HTH_animal"/>
    <property type="match status" value="1"/>
</dbReference>
<name>A0A819PWY1_9BILA</name>